<proteinExistence type="predicted"/>
<dbReference type="InterPro" id="IPR016518">
    <property type="entry name" value="Alpha-L-fucosidase"/>
</dbReference>
<feature type="domain" description="Glycosyl hydrolase family 95 N-terminal" evidence="2">
    <location>
        <begin position="7"/>
        <end position="160"/>
    </location>
</feature>
<keyword evidence="5" id="KW-0378">Hydrolase</keyword>
<comment type="caution">
    <text evidence="5">The sequence shown here is derived from an EMBL/GenBank/DDBJ whole genome shotgun (WGS) entry which is preliminary data.</text>
</comment>
<reference evidence="5" key="2">
    <citation type="submission" date="2021-04" db="EMBL/GenBank/DDBJ databases">
        <authorList>
            <person name="Gilroy R."/>
        </authorList>
    </citation>
    <scope>NUCLEOTIDE SEQUENCE</scope>
    <source>
        <strain evidence="5">USAMLcec2-132</strain>
    </source>
</reference>
<dbReference type="InterPro" id="IPR049053">
    <property type="entry name" value="AFCA-like_C"/>
</dbReference>
<name>A0A9D2NK81_9FIRM</name>
<feature type="region of interest" description="Disordered" evidence="1">
    <location>
        <begin position="330"/>
        <end position="365"/>
    </location>
</feature>
<organism evidence="5 6">
    <name type="scientific">Candidatus Eisenbergiella merdavium</name>
    <dbReference type="NCBI Taxonomy" id="2838551"/>
    <lineage>
        <taxon>Bacteria</taxon>
        <taxon>Bacillati</taxon>
        <taxon>Bacillota</taxon>
        <taxon>Clostridia</taxon>
        <taxon>Lachnospirales</taxon>
        <taxon>Lachnospiraceae</taxon>
        <taxon>Eisenbergiella</taxon>
    </lineage>
</organism>
<evidence type="ECO:0000256" key="1">
    <source>
        <dbReference type="SAM" id="MobiDB-lite"/>
    </source>
</evidence>
<dbReference type="SUPFAM" id="SSF48208">
    <property type="entry name" value="Six-hairpin glycosidases"/>
    <property type="match status" value="1"/>
</dbReference>
<dbReference type="PANTHER" id="PTHR31084">
    <property type="entry name" value="ALPHA-L-FUCOSIDASE 2"/>
    <property type="match status" value="1"/>
</dbReference>
<dbReference type="GO" id="GO:0004560">
    <property type="term" value="F:alpha-L-fucosidase activity"/>
    <property type="evidence" value="ECO:0007669"/>
    <property type="project" value="InterPro"/>
</dbReference>
<dbReference type="Pfam" id="PF14498">
    <property type="entry name" value="Glyco_hyd_65N_2"/>
    <property type="match status" value="1"/>
</dbReference>
<evidence type="ECO:0000313" key="5">
    <source>
        <dbReference type="EMBL" id="HJC25450.1"/>
    </source>
</evidence>
<dbReference type="AlphaFoldDB" id="A0A9D2NK81"/>
<feature type="compositionally biased region" description="Basic and acidic residues" evidence="1">
    <location>
        <begin position="348"/>
        <end position="365"/>
    </location>
</feature>
<evidence type="ECO:0000259" key="3">
    <source>
        <dbReference type="Pfam" id="PF21307"/>
    </source>
</evidence>
<dbReference type="EMBL" id="DWWS01000065">
    <property type="protein sequence ID" value="HJC25450.1"/>
    <property type="molecule type" value="Genomic_DNA"/>
</dbReference>
<dbReference type="Gene3D" id="1.50.10.10">
    <property type="match status" value="1"/>
</dbReference>
<feature type="domain" description="Glycosyl hydrolase family 95 catalytic" evidence="4">
    <location>
        <begin position="305"/>
        <end position="762"/>
    </location>
</feature>
<dbReference type="Pfam" id="PF21307">
    <property type="entry name" value="Glyco_hydro_95_C"/>
    <property type="match status" value="1"/>
</dbReference>
<protein>
    <submittedName>
        <fullName evidence="5">Glycoside hydrolase family 95 protein</fullName>
    </submittedName>
</protein>
<evidence type="ECO:0000259" key="4">
    <source>
        <dbReference type="Pfam" id="PF22124"/>
    </source>
</evidence>
<dbReference type="InterPro" id="IPR027414">
    <property type="entry name" value="GH95_N_dom"/>
</dbReference>
<evidence type="ECO:0000259" key="2">
    <source>
        <dbReference type="Pfam" id="PF14498"/>
    </source>
</evidence>
<dbReference type="PIRSF" id="PIRSF007663">
    <property type="entry name" value="UCP007663"/>
    <property type="match status" value="1"/>
</dbReference>
<dbReference type="Pfam" id="PF22124">
    <property type="entry name" value="Glyco_hydro_95_cat"/>
    <property type="match status" value="1"/>
</dbReference>
<dbReference type="Proteomes" id="UP000823891">
    <property type="component" value="Unassembled WGS sequence"/>
</dbReference>
<feature type="domain" description="Alpha fucosidase A-like C-terminal" evidence="3">
    <location>
        <begin position="764"/>
        <end position="821"/>
    </location>
</feature>
<dbReference type="InterPro" id="IPR054363">
    <property type="entry name" value="GH95_cat"/>
</dbReference>
<evidence type="ECO:0000313" key="6">
    <source>
        <dbReference type="Proteomes" id="UP000823891"/>
    </source>
</evidence>
<dbReference type="GO" id="GO:0005975">
    <property type="term" value="P:carbohydrate metabolic process"/>
    <property type="evidence" value="ECO:0007669"/>
    <property type="project" value="InterPro"/>
</dbReference>
<sequence length="843" mass="94290">MHTNRELWYDRPAACWEEALPLGNGRLGAMLYSGIAEDTILLNEDTLWSGYPKDTGIGDAVSHYRRARDLALAGKYQESQEEIESHLLGEFTDAYLPAGRLRILFSGLQGRAKDYVRSLDLQTAELFSAFTAPEAGMRIRKEAFLSEPEQALFLKLGAEAVSEDGSGGAGDGEAGNGQASLSFRLLLDSQLRSSCRAEDNRLVLTGIAPSYDAPSYLEVEEPVIYEEEPSRKGMRFCILLSVETKGGSVYAEGESLLVRDAQEAMLRLCIRTSFNGFDRQPFTEGKDETADCLRDMKCAQAVPFAEAVRRHREEYAALFDRVELTLAAETKEGGTQKDGTQEDAGEIISEKKETEGNRTDLPTDERLRRFYPEGQKDVGLCELLFHFGRYLLIAGGRPGTQPTNLQGIWNAQLRAPWSSNYTVNINTEMNYWPVESCGLPELHEPLFCMIRELAVTGERTAREIYGAGGFVSHHNVDIWRLSTPVGRRGKGTAGYAFWPMSSGWLCRHLYEHYEYSLDEAFLRDTAWPLIRKAAEFYNDVLTENRDGQLVFAPSTSPENSYIRNGEKGVITESTAMTMSIIREVFEECIESAGILGMEDGFTEALQAKLPRLKPLQIGADGRVLEWNEPLEEAEVGHRHISHVYALYPGNMADYEHTPQLMEAFRRTMEARGDEGTGWSLGWKVNVWARFQDGEHAFKVLAQQLRFVPASTVPSGENQAETENSDSFNYHNGGGTYPNLFDAHPPFQIDGNFGTTAGIAEMLLQSTREEIKLLPALPSRFAEGAVRGLRARGRVEVSMEWESGRLKRAVLTTDRSQERTLVCGGRKERVKLEAGRPFIYEGQK</sequence>
<dbReference type="InterPro" id="IPR012341">
    <property type="entry name" value="6hp_glycosidase-like_sf"/>
</dbReference>
<dbReference type="PANTHER" id="PTHR31084:SF0">
    <property type="entry name" value="ALPHA-L-FUCOSIDASE 2"/>
    <property type="match status" value="1"/>
</dbReference>
<reference evidence="5" key="1">
    <citation type="journal article" date="2021" name="PeerJ">
        <title>Extensive microbial diversity within the chicken gut microbiome revealed by metagenomics and culture.</title>
        <authorList>
            <person name="Gilroy R."/>
            <person name="Ravi A."/>
            <person name="Getino M."/>
            <person name="Pursley I."/>
            <person name="Horton D.L."/>
            <person name="Alikhan N.F."/>
            <person name="Baker D."/>
            <person name="Gharbi K."/>
            <person name="Hall N."/>
            <person name="Watson M."/>
            <person name="Adriaenssens E.M."/>
            <person name="Foster-Nyarko E."/>
            <person name="Jarju S."/>
            <person name="Secka A."/>
            <person name="Antonio M."/>
            <person name="Oren A."/>
            <person name="Chaudhuri R.R."/>
            <person name="La Ragione R."/>
            <person name="Hildebrand F."/>
            <person name="Pallen M.J."/>
        </authorList>
    </citation>
    <scope>NUCLEOTIDE SEQUENCE</scope>
    <source>
        <strain evidence="5">USAMLcec2-132</strain>
    </source>
</reference>
<accession>A0A9D2NK81</accession>
<dbReference type="InterPro" id="IPR008928">
    <property type="entry name" value="6-hairpin_glycosidase_sf"/>
</dbReference>
<gene>
    <name evidence="5" type="ORF">H9761_17420</name>
</gene>